<geneLocation type="plasmid" evidence="1 2">
    <name>pRL7</name>
</geneLocation>
<sequence>MTSPVRLSYKVVSSRIKKPDAFHYASLPRHHDNRRRIRSLPDATEDVFTATVRQHIVEKDTSERARKH</sequence>
<keyword evidence="2" id="KW-1185">Reference proteome</keyword>
<dbReference type="EMBL" id="AM236081">
    <property type="protein sequence ID" value="CAK11609.1"/>
    <property type="molecule type" value="Genomic_DNA"/>
</dbReference>
<protein>
    <submittedName>
        <fullName evidence="1">Uncharacterized protein</fullName>
    </submittedName>
</protein>
<dbReference type="KEGG" id="rle:pRL70082"/>
<dbReference type="HOGENOM" id="CLU_2791096_0_0_5"/>
<keyword evidence="1" id="KW-0614">Plasmid</keyword>
<proteinExistence type="predicted"/>
<gene>
    <name evidence="1" type="ordered locus">pRL70082</name>
</gene>
<dbReference type="EnsemblBacteria" id="CAK11609">
    <property type="protein sequence ID" value="CAK11609"/>
    <property type="gene ID" value="pRL70082"/>
</dbReference>
<organism evidence="1 2">
    <name type="scientific">Rhizobium johnstonii (strain DSM 114642 / LMG 32736 / 3841)</name>
    <name type="common">Rhizobium leguminosarum bv. viciae</name>
    <dbReference type="NCBI Taxonomy" id="216596"/>
    <lineage>
        <taxon>Bacteria</taxon>
        <taxon>Pseudomonadati</taxon>
        <taxon>Pseudomonadota</taxon>
        <taxon>Alphaproteobacteria</taxon>
        <taxon>Hyphomicrobiales</taxon>
        <taxon>Rhizobiaceae</taxon>
        <taxon>Rhizobium/Agrobacterium group</taxon>
        <taxon>Rhizobium</taxon>
        <taxon>Rhizobium johnstonii</taxon>
    </lineage>
</organism>
<dbReference type="Proteomes" id="UP000006575">
    <property type="component" value="Plasmid pRL7"/>
</dbReference>
<name>Q1M9U7_RHIJ3</name>
<dbReference type="AlphaFoldDB" id="Q1M9U7"/>
<accession>Q1M9U7</accession>
<reference evidence="1 2" key="1">
    <citation type="journal article" date="2006" name="Genome Biol.">
        <title>The genome of Rhizobium leguminosarum has recognizable core and accessory components.</title>
        <authorList>
            <person name="Young J.W."/>
            <person name="Crossman L.C."/>
            <person name="Johnston A.W.B."/>
            <person name="Thomson N.R."/>
            <person name="Ghazoui Z.F."/>
            <person name="Hull K.H."/>
            <person name="Wexler M."/>
            <person name="Curson A.R.J."/>
            <person name="Todd J.D."/>
            <person name="Poole P.S."/>
            <person name="Mauchline T.H."/>
            <person name="East A.K."/>
            <person name="Quail M.A."/>
            <person name="Churcher C."/>
            <person name="Arrowsmith C."/>
            <person name="Cherevach A."/>
            <person name="Chillingworth T."/>
            <person name="Clarke K."/>
            <person name="Cronin A."/>
            <person name="Davis P."/>
            <person name="Fraser A."/>
            <person name="Hance Z."/>
            <person name="Hauser H."/>
            <person name="Jagels K."/>
            <person name="Moule S."/>
            <person name="Mungall K."/>
            <person name="Norbertczak H."/>
            <person name="Rabbinowitsch E."/>
            <person name="Sanders M."/>
            <person name="Simmonds M."/>
            <person name="Whitehead S."/>
            <person name="Parkhill J."/>
        </authorList>
    </citation>
    <scope>NUCLEOTIDE SEQUENCE [LARGE SCALE GENOMIC DNA]</scope>
    <source>
        <strain evidence="2">DSM 114642 / LMG 32736 / 3841</strain>
    </source>
</reference>
<evidence type="ECO:0000313" key="1">
    <source>
        <dbReference type="EMBL" id="CAK11609.1"/>
    </source>
</evidence>
<evidence type="ECO:0000313" key="2">
    <source>
        <dbReference type="Proteomes" id="UP000006575"/>
    </source>
</evidence>